<comment type="subcellular location">
    <subcellularLocation>
        <location evidence="1 5">Periplasm</location>
    </subcellularLocation>
</comment>
<keyword evidence="3 5" id="KW-0732">Signal</keyword>
<feature type="chain" id="PRO_5017091620" description="Tol-Pal system protein TolB" evidence="5">
    <location>
        <begin position="27"/>
        <end position="440"/>
    </location>
</feature>
<keyword evidence="4 5" id="KW-0574">Periplasm</keyword>
<dbReference type="GO" id="GO:0051301">
    <property type="term" value="P:cell division"/>
    <property type="evidence" value="ECO:0007669"/>
    <property type="project" value="UniProtKB-UniRule"/>
</dbReference>
<gene>
    <name evidence="5" type="primary">tolB</name>
    <name evidence="7" type="ORF">DWU99_06935</name>
</gene>
<organism evidence="7 8">
    <name type="scientific">Dyella psychrodurans</name>
    <dbReference type="NCBI Taxonomy" id="1927960"/>
    <lineage>
        <taxon>Bacteria</taxon>
        <taxon>Pseudomonadati</taxon>
        <taxon>Pseudomonadota</taxon>
        <taxon>Gammaproteobacteria</taxon>
        <taxon>Lysobacterales</taxon>
        <taxon>Rhodanobacteraceae</taxon>
        <taxon>Dyella</taxon>
    </lineage>
</organism>
<dbReference type="InterPro" id="IPR011659">
    <property type="entry name" value="WD40"/>
</dbReference>
<evidence type="ECO:0000256" key="1">
    <source>
        <dbReference type="ARBA" id="ARBA00004418"/>
    </source>
</evidence>
<dbReference type="SUPFAM" id="SSF69304">
    <property type="entry name" value="Tricorn protease N-terminal domain"/>
    <property type="match status" value="1"/>
</dbReference>
<comment type="subunit">
    <text evidence="5">The Tol-Pal system is composed of five core proteins: the inner membrane proteins TolA, TolQ and TolR, the periplasmic protein TolB and the outer membrane protein Pal. They form a network linking the inner and outer membranes and the peptidoglycan layer.</text>
</comment>
<feature type="domain" description="TolB N-terminal" evidence="6">
    <location>
        <begin position="29"/>
        <end position="133"/>
    </location>
</feature>
<evidence type="ECO:0000259" key="6">
    <source>
        <dbReference type="Pfam" id="PF04052"/>
    </source>
</evidence>
<proteinExistence type="inferred from homology"/>
<accession>A0A370XA13</accession>
<dbReference type="Pfam" id="PF04052">
    <property type="entry name" value="TolB_N"/>
    <property type="match status" value="1"/>
</dbReference>
<dbReference type="PANTHER" id="PTHR36842:SF1">
    <property type="entry name" value="PROTEIN TOLB"/>
    <property type="match status" value="1"/>
</dbReference>
<dbReference type="HAMAP" id="MF_00671">
    <property type="entry name" value="TolB"/>
    <property type="match status" value="1"/>
</dbReference>
<dbReference type="InterPro" id="IPR014167">
    <property type="entry name" value="Tol-Pal_TolB"/>
</dbReference>
<dbReference type="EMBL" id="QRBF01000002">
    <property type="protein sequence ID" value="RDS85264.1"/>
    <property type="molecule type" value="Genomic_DNA"/>
</dbReference>
<reference evidence="7 8" key="1">
    <citation type="submission" date="2018-07" db="EMBL/GenBank/DDBJ databases">
        <title>Dyella monticola sp. nov. and Dyella psychrodurans sp. nov. isolated from monsoon evergreen broad-leaved forest soil of Dinghu Mountain, China.</title>
        <authorList>
            <person name="Gao Z."/>
            <person name="Qiu L."/>
        </authorList>
    </citation>
    <scope>NUCLEOTIDE SEQUENCE [LARGE SCALE GENOMIC DNA]</scope>
    <source>
        <strain evidence="7 8">4MSK11</strain>
    </source>
</reference>
<dbReference type="SUPFAM" id="SSF52964">
    <property type="entry name" value="TolB, N-terminal domain"/>
    <property type="match status" value="1"/>
</dbReference>
<name>A0A370XA13_9GAMM</name>
<dbReference type="InterPro" id="IPR007195">
    <property type="entry name" value="TolB_N"/>
</dbReference>
<dbReference type="Proteomes" id="UP000255334">
    <property type="component" value="Unassembled WGS sequence"/>
</dbReference>
<dbReference type="GO" id="GO:0017038">
    <property type="term" value="P:protein import"/>
    <property type="evidence" value="ECO:0007669"/>
    <property type="project" value="InterPro"/>
</dbReference>
<evidence type="ECO:0000256" key="5">
    <source>
        <dbReference type="HAMAP-Rule" id="MF_00671"/>
    </source>
</evidence>
<comment type="similarity">
    <text evidence="2 5">Belongs to the TolB family.</text>
</comment>
<keyword evidence="5" id="KW-0132">Cell division</keyword>
<evidence type="ECO:0000313" key="7">
    <source>
        <dbReference type="EMBL" id="RDS85264.1"/>
    </source>
</evidence>
<evidence type="ECO:0000256" key="3">
    <source>
        <dbReference type="ARBA" id="ARBA00022729"/>
    </source>
</evidence>
<sequence precursor="true">MRRSSKSLLVLILLLVAGLIAGPAAAQTLNVQIVGGVKTATPIAVVPFAQQGGSPLPTDIADVIRSDLNRCGKFRSLAVSEIVEQPSQGSDIKFATWRLLKQDYLVIGRIKDAGNGMVSVEYELWDVNRQQRLLGGAMPPASISDLRSVAHQIADAIFQQITGIPGAFWTRIAYITVVGTGNNETYSLIVADSDGYNPQVVARSHEALISPKWSPDGNRLAYVSFESGNSAIYVQNISTGARQLVSGRAKGINSAPAWSPDGSKLALSLSYTGNPEIYVMDLASRQETRLTRSLAINTEPVWSPDGQSIYFTSDRSGRPQIYRMPASGGTPDRISFQGQQNLDAAISYDSKQIAMVQANGNVYRIAIVDQSLGGQVRFISTGPIDESPSFAPNASMLIYAAVDGPRDVLFAVSNDGMVRQRLTIANGDVRQPAWGPYRKN</sequence>
<dbReference type="Gene3D" id="2.120.10.30">
    <property type="entry name" value="TolB, C-terminal domain"/>
    <property type="match status" value="1"/>
</dbReference>
<dbReference type="NCBIfam" id="TIGR02800">
    <property type="entry name" value="propeller_TolB"/>
    <property type="match status" value="1"/>
</dbReference>
<feature type="signal peptide" evidence="5">
    <location>
        <begin position="1"/>
        <end position="26"/>
    </location>
</feature>
<dbReference type="InterPro" id="IPR011042">
    <property type="entry name" value="6-blade_b-propeller_TolB-like"/>
</dbReference>
<evidence type="ECO:0000256" key="4">
    <source>
        <dbReference type="ARBA" id="ARBA00022764"/>
    </source>
</evidence>
<dbReference type="Pfam" id="PF07676">
    <property type="entry name" value="PD40"/>
    <property type="match status" value="3"/>
</dbReference>
<comment type="caution">
    <text evidence="7">The sequence shown here is derived from an EMBL/GenBank/DDBJ whole genome shotgun (WGS) entry which is preliminary data.</text>
</comment>
<dbReference type="OrthoDB" id="9802240at2"/>
<dbReference type="Gene3D" id="3.40.50.10070">
    <property type="entry name" value="TolB, N-terminal domain"/>
    <property type="match status" value="1"/>
</dbReference>
<protein>
    <recommendedName>
        <fullName evidence="5">Tol-Pal system protein TolB</fullName>
    </recommendedName>
</protein>
<keyword evidence="5" id="KW-0131">Cell cycle</keyword>
<evidence type="ECO:0000313" key="8">
    <source>
        <dbReference type="Proteomes" id="UP000255334"/>
    </source>
</evidence>
<dbReference type="RefSeq" id="WP_115477306.1">
    <property type="nucleotide sequence ID" value="NZ_QRBF01000002.1"/>
</dbReference>
<dbReference type="AlphaFoldDB" id="A0A370XA13"/>
<dbReference type="PANTHER" id="PTHR36842">
    <property type="entry name" value="PROTEIN TOLB HOMOLOG"/>
    <property type="match status" value="1"/>
</dbReference>
<comment type="function">
    <text evidence="5">Part of the Tol-Pal system, which plays a role in outer membrane invagination during cell division and is important for maintaining outer membrane integrity.</text>
</comment>
<dbReference type="GO" id="GO:0042597">
    <property type="term" value="C:periplasmic space"/>
    <property type="evidence" value="ECO:0007669"/>
    <property type="project" value="UniProtKB-SubCell"/>
</dbReference>
<evidence type="ECO:0000256" key="2">
    <source>
        <dbReference type="ARBA" id="ARBA00009820"/>
    </source>
</evidence>
<keyword evidence="8" id="KW-1185">Reference proteome</keyword>